<evidence type="ECO:0000256" key="2">
    <source>
        <dbReference type="ARBA" id="ARBA00005244"/>
    </source>
</evidence>
<feature type="binding site" evidence="13">
    <location>
        <position position="765"/>
    </location>
    <ligand>
        <name>Mg(2+)</name>
        <dbReference type="ChEBI" id="CHEBI:18420"/>
        <label>1</label>
    </ligand>
</feature>
<keyword evidence="6 13" id="KW-0378">Hydrolase</keyword>
<keyword evidence="4 13" id="KW-0479">Metal-binding</keyword>
<dbReference type="NCBIfam" id="TIGR01865">
    <property type="entry name" value="cas_Csn1"/>
    <property type="match status" value="1"/>
</dbReference>
<feature type="active site" description="For RuvC-like nuclease domain" evidence="13">
    <location>
        <position position="13"/>
    </location>
</feature>
<keyword evidence="11" id="KW-0464">Manganese</keyword>
<keyword evidence="9 13" id="KW-0051">Antiviral defense</keyword>
<organism evidence="15 16">
    <name type="scientific">Companilactobacillus huachuanensis</name>
    <dbReference type="NCBI Taxonomy" id="2559914"/>
    <lineage>
        <taxon>Bacteria</taxon>
        <taxon>Bacillati</taxon>
        <taxon>Bacillota</taxon>
        <taxon>Bacilli</taxon>
        <taxon>Lactobacillales</taxon>
        <taxon>Lactobacillaceae</taxon>
        <taxon>Companilactobacillus</taxon>
    </lineage>
</organism>
<keyword evidence="7 13" id="KW-0460">Magnesium</keyword>
<accession>A0ABW1RKX7</accession>
<reference evidence="16" key="1">
    <citation type="journal article" date="2019" name="Int. J. Syst. Evol. Microbiol.">
        <title>The Global Catalogue of Microorganisms (GCM) 10K type strain sequencing project: providing services to taxonomists for standard genome sequencing and annotation.</title>
        <authorList>
            <consortium name="The Broad Institute Genomics Platform"/>
            <consortium name="The Broad Institute Genome Sequencing Center for Infectious Disease"/>
            <person name="Wu L."/>
            <person name="Ma J."/>
        </authorList>
    </citation>
    <scope>NUCLEOTIDE SEQUENCE [LARGE SCALE GENOMIC DNA]</scope>
    <source>
        <strain evidence="16">CCM 8927</strain>
    </source>
</reference>
<dbReference type="HAMAP" id="MF_01480">
    <property type="entry name" value="Cas9"/>
    <property type="match status" value="1"/>
</dbReference>
<keyword evidence="8 13" id="KW-0694">RNA-binding</keyword>
<evidence type="ECO:0000256" key="12">
    <source>
        <dbReference type="ARBA" id="ARBA00046380"/>
    </source>
</evidence>
<feature type="binding site" evidence="13">
    <location>
        <position position="13"/>
    </location>
    <ligand>
        <name>Mg(2+)</name>
        <dbReference type="ChEBI" id="CHEBI:18420"/>
        <label>1</label>
    </ligand>
</feature>
<dbReference type="RefSeq" id="WP_137610201.1">
    <property type="nucleotide sequence ID" value="NZ_BJDF01000001.1"/>
</dbReference>
<comment type="cofactor">
    <cofactor evidence="1 13">
        <name>Mg(2+)</name>
        <dbReference type="ChEBI" id="CHEBI:18420"/>
    </cofactor>
</comment>
<evidence type="ECO:0000256" key="3">
    <source>
        <dbReference type="ARBA" id="ARBA00022722"/>
    </source>
</evidence>
<comment type="domain">
    <text evidence="13">Has 2 endonuclease domains. The discontinuous RuvC-like domain cleaves the target DNA noncomplementary to crRNA while the HNH nuclease domain cleaves the target DNA complementary to crRNA.</text>
</comment>
<dbReference type="PROSITE" id="PS51749">
    <property type="entry name" value="HNH_CAS9"/>
    <property type="match status" value="1"/>
</dbReference>
<comment type="subunit">
    <text evidence="12 13">Monomer. Binds crRNA and tracrRNA.</text>
</comment>
<keyword evidence="16" id="KW-1185">Reference proteome</keyword>
<evidence type="ECO:0000256" key="8">
    <source>
        <dbReference type="ARBA" id="ARBA00022884"/>
    </source>
</evidence>
<evidence type="ECO:0000256" key="13">
    <source>
        <dbReference type="HAMAP-Rule" id="MF_01480"/>
    </source>
</evidence>
<dbReference type="Pfam" id="PF16593">
    <property type="entry name" value="Cas9-BH"/>
    <property type="match status" value="1"/>
</dbReference>
<protein>
    <recommendedName>
        <fullName evidence="13">CRISPR-associated endonuclease Cas9</fullName>
        <ecNumber evidence="13">3.1.-.-</ecNumber>
    </recommendedName>
</protein>
<dbReference type="InterPro" id="IPR032237">
    <property type="entry name" value="Cas9_PI"/>
</dbReference>
<dbReference type="Gene3D" id="3.30.420.10">
    <property type="entry name" value="Ribonuclease H-like superfamily/Ribonuclease H"/>
    <property type="match status" value="1"/>
</dbReference>
<dbReference type="Pfam" id="PF16592">
    <property type="entry name" value="Cas9_REC"/>
    <property type="match status" value="1"/>
</dbReference>
<name>A0ABW1RKX7_9LACO</name>
<comment type="similarity">
    <text evidence="2">Belongs to the CRISPR-associated protein Cas9 family. Subtype II-A subfamily.</text>
</comment>
<dbReference type="GO" id="GO:0004519">
    <property type="term" value="F:endonuclease activity"/>
    <property type="evidence" value="ECO:0007669"/>
    <property type="project" value="UniProtKB-KW"/>
</dbReference>
<dbReference type="InterPro" id="IPR032239">
    <property type="entry name" value="Cas9-BH"/>
</dbReference>
<comment type="caution">
    <text evidence="15">The sequence shown here is derived from an EMBL/GenBank/DDBJ whole genome shotgun (WGS) entry which is preliminary data.</text>
</comment>
<dbReference type="EMBL" id="JBHSSF010000019">
    <property type="protein sequence ID" value="MFC6176771.1"/>
    <property type="molecule type" value="Genomic_DNA"/>
</dbReference>
<evidence type="ECO:0000259" key="14">
    <source>
        <dbReference type="PROSITE" id="PS51749"/>
    </source>
</evidence>
<dbReference type="Pfam" id="PF13395">
    <property type="entry name" value="HNH_4"/>
    <property type="match status" value="1"/>
</dbReference>
<dbReference type="InterPro" id="IPR003615">
    <property type="entry name" value="HNH_nuc"/>
</dbReference>
<feature type="binding site" evidence="13">
    <location>
        <position position="1000"/>
    </location>
    <ligand>
        <name>Mg(2+)</name>
        <dbReference type="ChEBI" id="CHEBI:18420"/>
        <label>2</label>
    </ligand>
</feature>
<proteinExistence type="inferred from homology"/>
<keyword evidence="5 13" id="KW-0255">Endonuclease</keyword>
<feature type="binding site" evidence="13">
    <location>
        <position position="13"/>
    </location>
    <ligand>
        <name>Mg(2+)</name>
        <dbReference type="ChEBI" id="CHEBI:18420"/>
        <label>2</label>
    </ligand>
</feature>
<evidence type="ECO:0000256" key="11">
    <source>
        <dbReference type="ARBA" id="ARBA00023211"/>
    </source>
</evidence>
<dbReference type="EC" id="3.1.-.-" evidence="13"/>
<evidence type="ECO:0000256" key="7">
    <source>
        <dbReference type="ARBA" id="ARBA00022842"/>
    </source>
</evidence>
<keyword evidence="10 13" id="KW-0238">DNA-binding</keyword>
<evidence type="ECO:0000256" key="1">
    <source>
        <dbReference type="ARBA" id="ARBA00001946"/>
    </source>
</evidence>
<sequence>MNKKESEYYIGLDIGTNSVGWAVTDSKYNLLNIKKKNLWGVRLFESAESAADRRISRSTRRRYRRRRNRINWLNEIFADELSKVDPSFLTRLNSSWISKKDSSRTRDKYNLFMDDDYTDKNYHDEYHTIYHLRRDLMFDDKQFDIRLVYLALHNIIKYRGNFTYEHRKFNISEMNSNLTKALENFNQELLDFEDAFPENTDYSTISKLLLTSNNVSTKIDEIISKLELDKDTKKYLKEVLRLILGNSANLNIIFHTSLDKDDEKLSFSAKDIELKLNNLDSLLSDQQIHFISSANELYSSITLNDILNNKTYLSLAKIKQYDDHCSDLKELKEMWYQTTNPSLIKQARQAYKEYIHGSYNSEDFYKAISPFLKIAIPEEYAKKALKKIGGNTYLPKQRTSDNGVIPFQLNLIELEKIIDNQSKYYPFLKNNREKIISILSFRIPYYVGPIQKPSDKNFSWMVKKIQAKARPWNFDEVIDREKSSNNFIKRMTSTDTYLIGEPVLSKNSLIYQKSEVLNELNNIRISENIVSDPNGSKLPLVAKQQIFNDLFKKYKTVKRDQLKKWLIRNSYFINPTVIGLANPTEFNSNLSTFIDMTRIFNQQFVDDEKNLPQLEELVEWLTVFEDKQILSEKLKHSNYTYTDKQIKQLSNMRYRGWGQLSKKLLCNLKVETTTYQSHELSQYSIIDLLWETKRNFNSILHDDKYNFETIIDNYNFDKNEKTDITDLVDDIHTSPALKRGIIQSVNVVNELVKFMGHAPKHIFLEFTREDRSSELTDSRKKRLNKLYKTLANKTQSFQSGLRSYLIPDKNIKEELKNHNKDLSSERLMLYFLQNGKSLYSGQSLEIDKLSEYQVDHILPRTYIKDDSMENKALVLAKENQRKSDDLLLQPEIIKNNIERWRYMKDNGLMGPKKFKNLTRQTITDDDRLNFINRQLVQTSQIIKNVASILDNMYKDQGTTCVQTRANLSTSFRAAFSEQDDNYHFKHPEFVKNRDINDFHHAQDAYLACLLGLYRLQRFPSDEALLINKEYRKFFAQAQKGLKKHGKTPDSQKNGFILAPMVNGETLINNKTKEIIWNLDFKKQIIKIFNYKQYNITKKTEIKTGEFYNQTLYSPHDTKVKKLIPQKNNLDPNIYGGYSGEKPSYLVAIRIDDKKTKMVSIPIRLAEMIDEGKLSLNNFLEENIKHKKTIEILKTRIPIGQLTHSSQTGYLTLQSDSEIANAQQLVLPYKDVALLTLLHSPETEYDQILSFYNDNILLQMFNTIIDKMDHFYPYYKTERKYLVSITDDFTSATTIEKVNIIKQLLIMLHANSSNASLKFGKVKKIRLGRKSSGLQMNNTDLIYQSVTGLYQTKFHIE</sequence>
<comment type="similarity">
    <text evidence="13">Belongs to the CRISPR-associated Cas9 family.</text>
</comment>
<comment type="function">
    <text evidence="13">CRISPR (clustered regularly interspaced short palindromic repeat) is an adaptive immune system that provides protection against mobile genetic elements (viruses, transposable elements and conjugative plasmids). CRISPR clusters contain spacers, sequences complementary to antecedent mobile elements, and target invading nucleic acids. CRISPR clusters are transcribed and processed into CRISPR RNA (crRNA). In type II CRISPR systems correct processing of pre-crRNA requires a trans-encoded small RNA (tracrRNA), endogenous ribonuclease 3 (rnc) and this protein. The tracrRNA serves as a guide for ribonuclease 3-aided processing of pre-crRNA. Subsequently Cas9/crRNA/tracrRNA endonucleolytically cleaves linear or circular dsDNA target complementary to the spacer; Cas9 is inactive in the absence of the 2 guide RNAs (gRNA). Cas9 recognizes the protospacer adjacent motif (PAM) in the CRISPR repeat sequences to help distinguish self versus nonself, as targets within the bacterial CRISPR locus do not have PAMs. PAM recognition is also required for catalytic activity.</text>
</comment>
<evidence type="ECO:0000256" key="9">
    <source>
        <dbReference type="ARBA" id="ARBA00023118"/>
    </source>
</evidence>
<dbReference type="InterPro" id="IPR033114">
    <property type="entry name" value="HNH_CAS9"/>
</dbReference>
<dbReference type="Pfam" id="PF22702">
    <property type="entry name" value="Cas9_RuvC"/>
    <property type="match status" value="1"/>
</dbReference>
<feature type="domain" description="HNH Cas9-type" evidence="14">
    <location>
        <begin position="776"/>
        <end position="935"/>
    </location>
</feature>
<dbReference type="Proteomes" id="UP001596288">
    <property type="component" value="Unassembled WGS sequence"/>
</dbReference>
<dbReference type="InterPro" id="IPR036397">
    <property type="entry name" value="RNaseH_sf"/>
</dbReference>
<dbReference type="Gene3D" id="1.10.30.50">
    <property type="match status" value="1"/>
</dbReference>
<evidence type="ECO:0000313" key="15">
    <source>
        <dbReference type="EMBL" id="MFC6176771.1"/>
    </source>
</evidence>
<feature type="binding site" evidence="13">
    <location>
        <position position="774"/>
    </location>
    <ligand>
        <name>Mg(2+)</name>
        <dbReference type="ChEBI" id="CHEBI:18420"/>
        <label>2</label>
    </ligand>
</feature>
<evidence type="ECO:0000256" key="10">
    <source>
        <dbReference type="ARBA" id="ARBA00023125"/>
    </source>
</evidence>
<dbReference type="InterPro" id="IPR028629">
    <property type="entry name" value="Cas9"/>
</dbReference>
<evidence type="ECO:0000256" key="5">
    <source>
        <dbReference type="ARBA" id="ARBA00022759"/>
    </source>
</evidence>
<evidence type="ECO:0000256" key="4">
    <source>
        <dbReference type="ARBA" id="ARBA00022723"/>
    </source>
</evidence>
<feature type="active site" description="Proton acceptor for HNH nuclease domain" evidence="13">
    <location>
        <position position="856"/>
    </location>
</feature>
<dbReference type="Pfam" id="PF16595">
    <property type="entry name" value="Cas9_PI"/>
    <property type="match status" value="1"/>
</dbReference>
<dbReference type="InterPro" id="IPR032240">
    <property type="entry name" value="Cas9_REC"/>
</dbReference>
<gene>
    <name evidence="13 15" type="primary">cas9</name>
    <name evidence="15" type="synonym">csn1</name>
    <name evidence="15" type="ORF">ACFQAV_07950</name>
</gene>
<dbReference type="InterPro" id="IPR055228">
    <property type="entry name" value="Cas9_RuvC"/>
</dbReference>
<keyword evidence="3 13" id="KW-0540">Nuclease</keyword>
<evidence type="ECO:0000256" key="6">
    <source>
        <dbReference type="ARBA" id="ARBA00022801"/>
    </source>
</evidence>
<feature type="binding site" evidence="13">
    <location>
        <position position="774"/>
    </location>
    <ligand>
        <name>Mg(2+)</name>
        <dbReference type="ChEBI" id="CHEBI:18420"/>
        <label>1</label>
    </ligand>
</feature>
<evidence type="ECO:0000313" key="16">
    <source>
        <dbReference type="Proteomes" id="UP001596288"/>
    </source>
</evidence>